<name>A0A642UR84_DIURU</name>
<comment type="subcellular location">
    <subcellularLocation>
        <location evidence="1 5">Nucleus</location>
        <location evidence="1 5">Nucleolus</location>
    </subcellularLocation>
</comment>
<dbReference type="Pfam" id="PF03914">
    <property type="entry name" value="CBF"/>
    <property type="match status" value="1"/>
</dbReference>
<evidence type="ECO:0000256" key="3">
    <source>
        <dbReference type="ARBA" id="ARBA00023054"/>
    </source>
</evidence>
<feature type="coiled-coil region" evidence="6">
    <location>
        <begin position="352"/>
        <end position="393"/>
    </location>
</feature>
<dbReference type="InterPro" id="IPR016903">
    <property type="entry name" value="Nucleolar_cplx-assoc_3"/>
</dbReference>
<dbReference type="GeneID" id="54780962"/>
<feature type="compositionally biased region" description="Basic and acidic residues" evidence="7">
    <location>
        <begin position="8"/>
        <end position="20"/>
    </location>
</feature>
<evidence type="ECO:0000256" key="4">
    <source>
        <dbReference type="ARBA" id="ARBA00023242"/>
    </source>
</evidence>
<dbReference type="VEuPathDB" id="FungiDB:DIURU_002311"/>
<reference evidence="10 11" key="1">
    <citation type="submission" date="2019-07" db="EMBL/GenBank/DDBJ databases">
        <title>Genome assembly of two rare yeast pathogens: Diutina rugosa and Trichomonascus ciferrii.</title>
        <authorList>
            <person name="Mixao V."/>
            <person name="Saus E."/>
            <person name="Hansen A."/>
            <person name="Lass-Flor C."/>
            <person name="Gabaldon T."/>
        </authorList>
    </citation>
    <scope>NUCLEOTIDE SEQUENCE [LARGE SCALE GENOMIC DNA]</scope>
    <source>
        <strain evidence="10 11">CBS 613</strain>
    </source>
</reference>
<evidence type="ECO:0000256" key="5">
    <source>
        <dbReference type="PIRNR" id="PIRNR028977"/>
    </source>
</evidence>
<dbReference type="GO" id="GO:0005730">
    <property type="term" value="C:nucleolus"/>
    <property type="evidence" value="ECO:0007669"/>
    <property type="project" value="UniProtKB-SubCell"/>
</dbReference>
<evidence type="ECO:0000259" key="9">
    <source>
        <dbReference type="Pfam" id="PF07540"/>
    </source>
</evidence>
<feature type="compositionally biased region" description="Basic and acidic residues" evidence="7">
    <location>
        <begin position="57"/>
        <end position="77"/>
    </location>
</feature>
<evidence type="ECO:0000313" key="11">
    <source>
        <dbReference type="Proteomes" id="UP000449547"/>
    </source>
</evidence>
<dbReference type="AlphaFoldDB" id="A0A642UR84"/>
<feature type="region of interest" description="Disordered" evidence="7">
    <location>
        <begin position="1"/>
        <end position="21"/>
    </location>
</feature>
<gene>
    <name evidence="10" type="ORF">DIURU_002311</name>
</gene>
<dbReference type="OMA" id="HYCPQVR"/>
<dbReference type="GO" id="GO:0006270">
    <property type="term" value="P:DNA replication initiation"/>
    <property type="evidence" value="ECO:0007669"/>
    <property type="project" value="TreeGrafter"/>
</dbReference>
<dbReference type="Proteomes" id="UP000449547">
    <property type="component" value="Unassembled WGS sequence"/>
</dbReference>
<dbReference type="EMBL" id="SWFT01000066">
    <property type="protein sequence ID" value="KAA8903799.1"/>
    <property type="molecule type" value="Genomic_DNA"/>
</dbReference>
<dbReference type="PANTHER" id="PTHR14428:SF5">
    <property type="entry name" value="NUCLEOLAR COMPLEX PROTEIN 3 HOMOLOG"/>
    <property type="match status" value="1"/>
</dbReference>
<accession>A0A642UR84</accession>
<sequence length="662" mass="74408">MAKRKRSDIREEKKKARLALDEQLNTGVFTKDFENDEMDYELQPRTLARANTVEGLPIKRADGTIERVVREADVKPESDDDDDEDDEDGEGDEGANGEEEDGEADGESANEEDEEEDDLSPTQRLVMLKEEIADLAGKLMEDPEENLAALTRLNRMATSKNPVTAQLAVLALVPIYKSLAPGYRIRQLSEMEQKERVSKEVARLRAFEQNLVSNYQKYLDLLQKLVRSKDNVHIARVAGKAACELAGSLRHFNFHRQLIEIVVGRLRNRPANPEDLAVYTRSVEVLESLLEDDVDGAVTVDVVTVLSRVIKLSYRVDESALNVLLHLQLLRDYNPEATVSAKRKHMVQKKDRVHLSKKQRKARKEMIEIEEEMSKAKQEVTAEERERNQAQVLQAVLKLYLQILKAGIHEGNRNARNLFGSVLEGLAKFGRMANFDLLGDFFEVLKEIMGDMTSGEEEVDVRLLLLCAATCFTLLLNHADVGKVAIDMSSVVQVVYQSLDAIGLDADIEYSHKTLRLADPLTSDKPTVNVSTTAELLLRTLDATFFKSRNGTPVRALAFTKRLYMESLHLPEKSALAVLKFIGKLMARFPGIGALYSTEESSGEGNYILGIESNLRSEVVEVARSQPEAATLWENVLLDKHYNPQVRDGSRSLMKQSKETNK</sequence>
<comment type="caution">
    <text evidence="10">The sequence shown here is derived from an EMBL/GenBank/DDBJ whole genome shotgun (WGS) entry which is preliminary data.</text>
</comment>
<evidence type="ECO:0000256" key="1">
    <source>
        <dbReference type="ARBA" id="ARBA00004604"/>
    </source>
</evidence>
<keyword evidence="11" id="KW-1185">Reference proteome</keyword>
<dbReference type="RefSeq" id="XP_034013005.1">
    <property type="nucleotide sequence ID" value="XM_034154949.1"/>
</dbReference>
<dbReference type="Pfam" id="PF07540">
    <property type="entry name" value="NOC3p"/>
    <property type="match status" value="1"/>
</dbReference>
<keyword evidence="5" id="KW-0690">Ribosome biogenesis</keyword>
<dbReference type="PIRSF" id="PIRSF028977">
    <property type="entry name" value="Nucleolar_complex_p3"/>
    <property type="match status" value="1"/>
</dbReference>
<dbReference type="OrthoDB" id="10263597at2759"/>
<dbReference type="PANTHER" id="PTHR14428">
    <property type="entry name" value="NUCLEOLAR COMPLEX PROTEIN 3"/>
    <property type="match status" value="1"/>
</dbReference>
<evidence type="ECO:0000259" key="8">
    <source>
        <dbReference type="Pfam" id="PF03914"/>
    </source>
</evidence>
<evidence type="ECO:0000313" key="10">
    <source>
        <dbReference type="EMBL" id="KAA8903799.1"/>
    </source>
</evidence>
<feature type="domain" description="Nucleolar complex-associated protein 3 N-terminal" evidence="9">
    <location>
        <begin position="128"/>
        <end position="218"/>
    </location>
</feature>
<proteinExistence type="inferred from homology"/>
<dbReference type="InterPro" id="IPR011501">
    <property type="entry name" value="Noc3_N"/>
</dbReference>
<organism evidence="10 11">
    <name type="scientific">Diutina rugosa</name>
    <name type="common">Yeast</name>
    <name type="synonym">Candida rugosa</name>
    <dbReference type="NCBI Taxonomy" id="5481"/>
    <lineage>
        <taxon>Eukaryota</taxon>
        <taxon>Fungi</taxon>
        <taxon>Dikarya</taxon>
        <taxon>Ascomycota</taxon>
        <taxon>Saccharomycotina</taxon>
        <taxon>Pichiomycetes</taxon>
        <taxon>Debaryomycetaceae</taxon>
        <taxon>Diutina</taxon>
    </lineage>
</organism>
<feature type="compositionally biased region" description="Acidic residues" evidence="7">
    <location>
        <begin position="78"/>
        <end position="119"/>
    </location>
</feature>
<protein>
    <recommendedName>
        <fullName evidence="5">Nucleolar complex-associated protein 3</fullName>
    </recommendedName>
</protein>
<dbReference type="InterPro" id="IPR005612">
    <property type="entry name" value="CCAAT-binding_factor"/>
</dbReference>
<dbReference type="InterPro" id="IPR016024">
    <property type="entry name" value="ARM-type_fold"/>
</dbReference>
<comment type="similarity">
    <text evidence="2 5">Belongs to the CBF/MAK21 family.</text>
</comment>
<keyword evidence="4" id="KW-0539">Nucleus</keyword>
<dbReference type="GO" id="GO:0042254">
    <property type="term" value="P:ribosome biogenesis"/>
    <property type="evidence" value="ECO:0007669"/>
    <property type="project" value="UniProtKB-KW"/>
</dbReference>
<feature type="region of interest" description="Disordered" evidence="7">
    <location>
        <begin position="46"/>
        <end position="124"/>
    </location>
</feature>
<comment type="function">
    <text evidence="5">Required for synthesis of 60S ribosomal subunits and the transport of pre-ribosomes from the nucleoplasm to the cytoplasm.</text>
</comment>
<evidence type="ECO:0000256" key="6">
    <source>
        <dbReference type="SAM" id="Coils"/>
    </source>
</evidence>
<feature type="domain" description="CCAAT-binding factor" evidence="8">
    <location>
        <begin position="465"/>
        <end position="648"/>
    </location>
</feature>
<dbReference type="GO" id="GO:0003682">
    <property type="term" value="F:chromatin binding"/>
    <property type="evidence" value="ECO:0007669"/>
    <property type="project" value="TreeGrafter"/>
</dbReference>
<keyword evidence="3 6" id="KW-0175">Coiled coil</keyword>
<evidence type="ECO:0000256" key="2">
    <source>
        <dbReference type="ARBA" id="ARBA00007797"/>
    </source>
</evidence>
<dbReference type="SUPFAM" id="SSF48371">
    <property type="entry name" value="ARM repeat"/>
    <property type="match status" value="1"/>
</dbReference>
<evidence type="ECO:0000256" key="7">
    <source>
        <dbReference type="SAM" id="MobiDB-lite"/>
    </source>
</evidence>